<dbReference type="AlphaFoldDB" id="A0A7C0U3R2"/>
<gene>
    <name evidence="1" type="ORF">ENG63_08370</name>
</gene>
<sequence length="227" mass="27490">MHTIKIVKKIDGNFNPKVYSLLKIIPEKFLYFHEHCLRHPLGIYNKFINEFNEKSLSSIKQFNKTLKSFKQGEDFEKNLDLLLAIHQDFLFQMNEFFDNCYSIIKCFVPKNKYNKFERFDHQWLKKAEFPNLKKFDQEIKPFKKRFSISVNKIKHEQGRLRKVYIKGNNQIHLGYFIEGVDYNRVVCPHPEVHRDDPAFSFVYDYRFSLFAVYYIMQINDTINFRLS</sequence>
<protein>
    <submittedName>
        <fullName evidence="1">Uncharacterized protein</fullName>
    </submittedName>
</protein>
<accession>A0A7C0U3R2</accession>
<reference evidence="1" key="1">
    <citation type="journal article" date="2020" name="mSystems">
        <title>Genome- and Community-Level Interaction Insights into Carbon Utilization and Element Cycling Functions of Hydrothermarchaeota in Hydrothermal Sediment.</title>
        <authorList>
            <person name="Zhou Z."/>
            <person name="Liu Y."/>
            <person name="Xu W."/>
            <person name="Pan J."/>
            <person name="Luo Z.H."/>
            <person name="Li M."/>
        </authorList>
    </citation>
    <scope>NUCLEOTIDE SEQUENCE [LARGE SCALE GENOMIC DNA]</scope>
    <source>
        <strain evidence="1">HyVt-233</strain>
    </source>
</reference>
<dbReference type="Proteomes" id="UP000886289">
    <property type="component" value="Unassembled WGS sequence"/>
</dbReference>
<comment type="caution">
    <text evidence="1">The sequence shown here is derived from an EMBL/GenBank/DDBJ whole genome shotgun (WGS) entry which is preliminary data.</text>
</comment>
<name>A0A7C0U3R2_DESA2</name>
<organism evidence="1">
    <name type="scientific">Desulfofervidus auxilii</name>
    <dbReference type="NCBI Taxonomy" id="1621989"/>
    <lineage>
        <taxon>Bacteria</taxon>
        <taxon>Pseudomonadati</taxon>
        <taxon>Thermodesulfobacteriota</taxon>
        <taxon>Candidatus Desulfofervidia</taxon>
        <taxon>Candidatus Desulfofervidales</taxon>
        <taxon>Candidatus Desulfofervidaceae</taxon>
        <taxon>Candidatus Desulfofervidus</taxon>
    </lineage>
</organism>
<dbReference type="EMBL" id="DRBS01000310">
    <property type="protein sequence ID" value="HDD44855.1"/>
    <property type="molecule type" value="Genomic_DNA"/>
</dbReference>
<proteinExistence type="predicted"/>
<evidence type="ECO:0000313" key="1">
    <source>
        <dbReference type="EMBL" id="HDD44855.1"/>
    </source>
</evidence>